<evidence type="ECO:0000256" key="1">
    <source>
        <dbReference type="ARBA" id="ARBA00022737"/>
    </source>
</evidence>
<sequence length="870" mass="94230">MESPLPVDVIQELSTKIKNTINNFTSLDLLLTKLLIYERKKGFTKLTKGFNLMFVDSEILTLTDAIAKDRDALRMVSLAFKWVLGDANADTSMGNAYTSLAKALRVGDKPKSPVDGSLQQHTAGPRASPPQSRALQNMPGSPQRQGFHGGHEAQVDASLVQQYTRPSATAGFNFLSGPIEKTPITSITSHRADDSLNVPLYQTQNSLANLRISPSPRLEKLSADSTLQTLAHFSNSSSRPATLSDTSSQIHQESLIQFEDMIRSSEVDRASNPSVSMSRGSKIPPRWDSAHIAEAGSPAWKTALVSAVQQRDRKLVEELLDSGVSPEAVTEVNLLTQAILNADPATVRLLLLFGANPNRLDSDSSTPLLVATDMSAIEVVKLLLKYGGDPNLCAGPEEETPLATAVRTGKIDLAQTYLQHRGDTNMIMPKGDSVFIKAINKTAPIQLIDCLLTFGADPNGKTKEGKTPLFEAITIQRVDIVTLLLDKGAKPNLAGPKHPLWPSTYNASVLKVLIARGALCKMTPGIMELATSLNNIDSISILLKAGVDPNIKKDGVYTPLCSAIRDDRQDIVTLLLNNGADPNIPASEYPAFKCITHDRLHFLPQLVAAGVDLNEPTGIIETAVAHGNKDAVLYLLREAVDVNARNATGSTPLTTAIVNNSEELVDLLLEHGANPTIRGQDWPLCMAVKRPAILERLLSVVSDPSRSAKGLIELAVQANQLESIKHLIKAGFNVEDKTGGVFSPLTTAIREERKDIVRYLLDEAGANINSPGEHLPIIKAIRRSRGGHDTEVIEMLLERGADVNLVYRGWNAVMQAVETGDPTILRLLIDKSEDGVDLQVTDHESGKAVIDFVRERGWPEGAAMLLKGSK</sequence>
<dbReference type="PANTHER" id="PTHR24123:SF134">
    <property type="entry name" value="PFS DOMAIN-CONTAINING PROTEIN"/>
    <property type="match status" value="1"/>
</dbReference>
<dbReference type="InterPro" id="IPR036770">
    <property type="entry name" value="Ankyrin_rpt-contain_sf"/>
</dbReference>
<dbReference type="PROSITE" id="PS50088">
    <property type="entry name" value="ANK_REPEAT"/>
    <property type="match status" value="4"/>
</dbReference>
<feature type="repeat" description="ANK" evidence="3">
    <location>
        <begin position="363"/>
        <end position="395"/>
    </location>
</feature>
<feature type="repeat" description="ANK" evidence="3">
    <location>
        <begin position="555"/>
        <end position="587"/>
    </location>
</feature>
<dbReference type="Gene3D" id="1.25.40.20">
    <property type="entry name" value="Ankyrin repeat-containing domain"/>
    <property type="match status" value="3"/>
</dbReference>
<feature type="compositionally biased region" description="Polar residues" evidence="4">
    <location>
        <begin position="129"/>
        <end position="144"/>
    </location>
</feature>
<dbReference type="InterPro" id="IPR051165">
    <property type="entry name" value="Multifunctional_ANK_Repeat"/>
</dbReference>
<accession>A0A0G2GZA2</accession>
<organism evidence="5 6">
    <name type="scientific">Phaeomoniella chlamydospora</name>
    <name type="common">Phaeoacremonium chlamydosporum</name>
    <dbReference type="NCBI Taxonomy" id="158046"/>
    <lineage>
        <taxon>Eukaryota</taxon>
        <taxon>Fungi</taxon>
        <taxon>Dikarya</taxon>
        <taxon>Ascomycota</taxon>
        <taxon>Pezizomycotina</taxon>
        <taxon>Eurotiomycetes</taxon>
        <taxon>Chaetothyriomycetidae</taxon>
        <taxon>Phaeomoniellales</taxon>
        <taxon>Phaeomoniellaceae</taxon>
        <taxon>Phaeomoniella</taxon>
    </lineage>
</organism>
<evidence type="ECO:0000256" key="3">
    <source>
        <dbReference type="PROSITE-ProRule" id="PRU00023"/>
    </source>
</evidence>
<reference evidence="5 6" key="1">
    <citation type="submission" date="2015-05" db="EMBL/GenBank/DDBJ databases">
        <title>Distinctive expansion of gene families associated with plant cell wall degradation and secondary metabolism in the genomes of grapevine trunk pathogens.</title>
        <authorList>
            <person name="Lawrence D.P."/>
            <person name="Travadon R."/>
            <person name="Rolshausen P.E."/>
            <person name="Baumgartner K."/>
        </authorList>
    </citation>
    <scope>NUCLEOTIDE SEQUENCE [LARGE SCALE GENOMIC DNA]</scope>
    <source>
        <strain evidence="5">UCRPC4</strain>
    </source>
</reference>
<evidence type="ECO:0000313" key="6">
    <source>
        <dbReference type="Proteomes" id="UP000053317"/>
    </source>
</evidence>
<protein>
    <submittedName>
        <fullName evidence="5">Putative ankyrin repeat domain containing protein</fullName>
    </submittedName>
</protein>
<evidence type="ECO:0000256" key="4">
    <source>
        <dbReference type="SAM" id="MobiDB-lite"/>
    </source>
</evidence>
<keyword evidence="2 3" id="KW-0040">ANK repeat</keyword>
<reference evidence="5 6" key="2">
    <citation type="submission" date="2015-05" db="EMBL/GenBank/DDBJ databases">
        <authorList>
            <person name="Morales-Cruz A."/>
            <person name="Amrine K.C."/>
            <person name="Cantu D."/>
        </authorList>
    </citation>
    <scope>NUCLEOTIDE SEQUENCE [LARGE SCALE GENOMIC DNA]</scope>
    <source>
        <strain evidence="5">UCRPC4</strain>
    </source>
</reference>
<evidence type="ECO:0000313" key="5">
    <source>
        <dbReference type="EMBL" id="KKY28458.1"/>
    </source>
</evidence>
<keyword evidence="6" id="KW-1185">Reference proteome</keyword>
<keyword evidence="1" id="KW-0677">Repeat</keyword>
<dbReference type="PANTHER" id="PTHR24123">
    <property type="entry name" value="ANKYRIN REPEAT-CONTAINING"/>
    <property type="match status" value="1"/>
</dbReference>
<dbReference type="AlphaFoldDB" id="A0A0G2GZA2"/>
<proteinExistence type="predicted"/>
<comment type="caution">
    <text evidence="5">The sequence shown here is derived from an EMBL/GenBank/DDBJ whole genome shotgun (WGS) entry which is preliminary data.</text>
</comment>
<feature type="repeat" description="ANK" evidence="3">
    <location>
        <begin position="648"/>
        <end position="680"/>
    </location>
</feature>
<feature type="region of interest" description="Disordered" evidence="4">
    <location>
        <begin position="108"/>
        <end position="151"/>
    </location>
</feature>
<dbReference type="PROSITE" id="PS50297">
    <property type="entry name" value="ANK_REP_REGION"/>
    <property type="match status" value="3"/>
</dbReference>
<gene>
    <name evidence="5" type="ORF">UCRPC4_g00627</name>
</gene>
<dbReference type="Pfam" id="PF00023">
    <property type="entry name" value="Ank"/>
    <property type="match status" value="1"/>
</dbReference>
<dbReference type="PRINTS" id="PR01415">
    <property type="entry name" value="ANKYRIN"/>
</dbReference>
<dbReference type="Pfam" id="PF12796">
    <property type="entry name" value="Ank_2"/>
    <property type="match status" value="4"/>
</dbReference>
<dbReference type="SMART" id="SM00248">
    <property type="entry name" value="ANK"/>
    <property type="match status" value="14"/>
</dbReference>
<dbReference type="Proteomes" id="UP000053317">
    <property type="component" value="Unassembled WGS sequence"/>
</dbReference>
<name>A0A0G2GZA2_PHACM</name>
<dbReference type="InterPro" id="IPR002110">
    <property type="entry name" value="Ankyrin_rpt"/>
</dbReference>
<dbReference type="EMBL" id="LCWF01000013">
    <property type="protein sequence ID" value="KKY28458.1"/>
    <property type="molecule type" value="Genomic_DNA"/>
</dbReference>
<dbReference type="SUPFAM" id="SSF48403">
    <property type="entry name" value="Ankyrin repeat"/>
    <property type="match status" value="2"/>
</dbReference>
<dbReference type="OrthoDB" id="20872at2759"/>
<evidence type="ECO:0000256" key="2">
    <source>
        <dbReference type="ARBA" id="ARBA00023043"/>
    </source>
</evidence>
<feature type="repeat" description="ANK" evidence="3">
    <location>
        <begin position="464"/>
        <end position="496"/>
    </location>
</feature>